<dbReference type="InterPro" id="IPR029069">
    <property type="entry name" value="HotDog_dom_sf"/>
</dbReference>
<dbReference type="CDD" id="cd00586">
    <property type="entry name" value="4HBT"/>
    <property type="match status" value="1"/>
</dbReference>
<comment type="similarity">
    <text evidence="1">Belongs to the 4-hydroxybenzoyl-CoA thioesterase family.</text>
</comment>
<sequence length="139" mass="15945">MPEPACQIRHLVEFHETDMAGIVHFSNFFRYMEKCEHAFARSLAPDLDYLKVGPEATWPRVHASCDFRQPARFGQELVIQQFVTSVRRSSIHYRFEILHESTLLAEGKIVVAHVVRDQGRFTASPLPSPLRAKLEAHCS</sequence>
<dbReference type="Proteomes" id="UP001476282">
    <property type="component" value="Unassembled WGS sequence"/>
</dbReference>
<evidence type="ECO:0000256" key="1">
    <source>
        <dbReference type="ARBA" id="ARBA00005953"/>
    </source>
</evidence>
<dbReference type="EMBL" id="BAABRI010000010">
    <property type="protein sequence ID" value="GAA5482770.1"/>
    <property type="molecule type" value="Genomic_DNA"/>
</dbReference>
<reference evidence="3 4" key="1">
    <citation type="submission" date="2024-02" db="EMBL/GenBank/DDBJ databases">
        <title>Haloferula sargassicola NBRC 104335.</title>
        <authorList>
            <person name="Ichikawa N."/>
            <person name="Katano-Makiyama Y."/>
            <person name="Hidaka K."/>
        </authorList>
    </citation>
    <scope>NUCLEOTIDE SEQUENCE [LARGE SCALE GENOMIC DNA]</scope>
    <source>
        <strain evidence="3 4">NBRC 104335</strain>
    </source>
</reference>
<organism evidence="3 4">
    <name type="scientific">Haloferula sargassicola</name>
    <dbReference type="NCBI Taxonomy" id="490096"/>
    <lineage>
        <taxon>Bacteria</taxon>
        <taxon>Pseudomonadati</taxon>
        <taxon>Verrucomicrobiota</taxon>
        <taxon>Verrucomicrobiia</taxon>
        <taxon>Verrucomicrobiales</taxon>
        <taxon>Verrucomicrobiaceae</taxon>
        <taxon>Haloferula</taxon>
    </lineage>
</organism>
<keyword evidence="4" id="KW-1185">Reference proteome</keyword>
<dbReference type="RefSeq" id="WP_353566901.1">
    <property type="nucleotide sequence ID" value="NZ_BAABRI010000010.1"/>
</dbReference>
<keyword evidence="2 3" id="KW-0378">Hydrolase</keyword>
<dbReference type="PIRSF" id="PIRSF003230">
    <property type="entry name" value="YbgC"/>
    <property type="match status" value="1"/>
</dbReference>
<dbReference type="Pfam" id="PF13279">
    <property type="entry name" value="4HBT_2"/>
    <property type="match status" value="1"/>
</dbReference>
<gene>
    <name evidence="3" type="ORF">Hsar01_01994</name>
</gene>
<dbReference type="Gene3D" id="3.10.129.10">
    <property type="entry name" value="Hotdog Thioesterase"/>
    <property type="match status" value="1"/>
</dbReference>
<dbReference type="PANTHER" id="PTHR31793:SF27">
    <property type="entry name" value="NOVEL THIOESTERASE SUPERFAMILY DOMAIN AND SAPOSIN A-TYPE DOMAIN CONTAINING PROTEIN (0610012H03RIK)"/>
    <property type="match status" value="1"/>
</dbReference>
<name>A0ABP9UNE1_9BACT</name>
<protein>
    <submittedName>
        <fullName evidence="3">1,4-dihydroxy-2-naphthoyl-CoA hydrolase</fullName>
    </submittedName>
</protein>
<dbReference type="InterPro" id="IPR006684">
    <property type="entry name" value="YbgC/YbaW"/>
</dbReference>
<dbReference type="GO" id="GO:0016787">
    <property type="term" value="F:hydrolase activity"/>
    <property type="evidence" value="ECO:0007669"/>
    <property type="project" value="UniProtKB-KW"/>
</dbReference>
<comment type="caution">
    <text evidence="3">The sequence shown here is derived from an EMBL/GenBank/DDBJ whole genome shotgun (WGS) entry which is preliminary data.</text>
</comment>
<evidence type="ECO:0000256" key="2">
    <source>
        <dbReference type="ARBA" id="ARBA00022801"/>
    </source>
</evidence>
<accession>A0ABP9UNE1</accession>
<evidence type="ECO:0000313" key="4">
    <source>
        <dbReference type="Proteomes" id="UP001476282"/>
    </source>
</evidence>
<dbReference type="SUPFAM" id="SSF54637">
    <property type="entry name" value="Thioesterase/thiol ester dehydrase-isomerase"/>
    <property type="match status" value="1"/>
</dbReference>
<evidence type="ECO:0000313" key="3">
    <source>
        <dbReference type="EMBL" id="GAA5482770.1"/>
    </source>
</evidence>
<dbReference type="PANTHER" id="PTHR31793">
    <property type="entry name" value="4-HYDROXYBENZOYL-COA THIOESTERASE FAMILY MEMBER"/>
    <property type="match status" value="1"/>
</dbReference>
<dbReference type="InterPro" id="IPR050563">
    <property type="entry name" value="4-hydroxybenzoyl-CoA_TE"/>
</dbReference>
<proteinExistence type="inferred from homology"/>